<evidence type="ECO:0000256" key="1">
    <source>
        <dbReference type="SAM" id="Phobius"/>
    </source>
</evidence>
<reference evidence="2" key="1">
    <citation type="submission" date="2019-09" db="EMBL/GenBank/DDBJ databases">
        <authorList>
            <person name="Needham M D."/>
        </authorList>
    </citation>
    <scope>NUCLEOTIDE SEQUENCE</scope>
</reference>
<keyword evidence="1" id="KW-0472">Membrane</keyword>
<dbReference type="EMBL" id="CABVLZ010000003">
    <property type="protein sequence ID" value="VVU95035.1"/>
    <property type="molecule type" value="Genomic_DNA"/>
</dbReference>
<name>A0A5E8CLL4_9ZZZZ</name>
<feature type="transmembrane region" description="Helical" evidence="1">
    <location>
        <begin position="153"/>
        <end position="171"/>
    </location>
</feature>
<protein>
    <submittedName>
        <fullName evidence="2">Uncharacterized protein</fullName>
    </submittedName>
</protein>
<dbReference type="AlphaFoldDB" id="A0A5E8CLL4"/>
<keyword evidence="1" id="KW-1133">Transmembrane helix</keyword>
<proteinExistence type="predicted"/>
<gene>
    <name evidence="2" type="ORF">CPAV1605_760</name>
</gene>
<evidence type="ECO:0000313" key="2">
    <source>
        <dbReference type="EMBL" id="VVU95035.1"/>
    </source>
</evidence>
<accession>A0A5E8CLL4</accession>
<sequence length="202" mass="24226">MKWFNPKSVSIGKDVKKIIFKEDKVIKYFKNKESYDLTLNFYNKYISFLNYLPKINSFDDSELKIDMANCGDLLSIHNLPTNWEKIIDDITKKFIDKNIFILDLRFLPFTPYVINNICLKNDKFFLVDVALYRSRPTWYIQSKMLILKYQIKLYKKLSSFLPILIIIHIFMEIIRMLTDLVIDGFIFNDVGLIYEIKNLFRK</sequence>
<organism evidence="2">
    <name type="scientific">seawater metagenome</name>
    <dbReference type="NCBI Taxonomy" id="1561972"/>
    <lineage>
        <taxon>unclassified sequences</taxon>
        <taxon>metagenomes</taxon>
        <taxon>ecological metagenomes</taxon>
    </lineage>
</organism>
<keyword evidence="1" id="KW-0812">Transmembrane</keyword>